<evidence type="ECO:0000313" key="3">
    <source>
        <dbReference type="Proteomes" id="UP000266723"/>
    </source>
</evidence>
<evidence type="ECO:0000256" key="1">
    <source>
        <dbReference type="SAM" id="MobiDB-lite"/>
    </source>
</evidence>
<dbReference type="EMBL" id="QGKV02000299">
    <property type="protein sequence ID" value="KAF3591058.1"/>
    <property type="molecule type" value="Genomic_DNA"/>
</dbReference>
<comment type="caution">
    <text evidence="2">The sequence shown here is derived from an EMBL/GenBank/DDBJ whole genome shotgun (WGS) entry which is preliminary data.</text>
</comment>
<dbReference type="Proteomes" id="UP000266723">
    <property type="component" value="Unassembled WGS sequence"/>
</dbReference>
<sequence>MRNETTEEPVYLSIGGEATRESSVAVDETHRDTYSTRTNREHRKTTDQNQKMHNQRQCRIEEHNNRLPFDLRRATAIEVRRRRGEPPRERSPTRATEGNIAD</sequence>
<protein>
    <submittedName>
        <fullName evidence="2">Uncharacterized protein</fullName>
    </submittedName>
</protein>
<organism evidence="2 3">
    <name type="scientific">Brassica cretica</name>
    <name type="common">Mustard</name>
    <dbReference type="NCBI Taxonomy" id="69181"/>
    <lineage>
        <taxon>Eukaryota</taxon>
        <taxon>Viridiplantae</taxon>
        <taxon>Streptophyta</taxon>
        <taxon>Embryophyta</taxon>
        <taxon>Tracheophyta</taxon>
        <taxon>Spermatophyta</taxon>
        <taxon>Magnoliopsida</taxon>
        <taxon>eudicotyledons</taxon>
        <taxon>Gunneridae</taxon>
        <taxon>Pentapetalae</taxon>
        <taxon>rosids</taxon>
        <taxon>malvids</taxon>
        <taxon>Brassicales</taxon>
        <taxon>Brassicaceae</taxon>
        <taxon>Brassiceae</taxon>
        <taxon>Brassica</taxon>
    </lineage>
</organism>
<feature type="compositionally biased region" description="Basic and acidic residues" evidence="1">
    <location>
        <begin position="58"/>
        <end position="92"/>
    </location>
</feature>
<gene>
    <name evidence="2" type="ORF">DY000_02023778</name>
</gene>
<keyword evidence="3" id="KW-1185">Reference proteome</keyword>
<accession>A0ABQ7E1G1</accession>
<feature type="region of interest" description="Disordered" evidence="1">
    <location>
        <begin position="1"/>
        <end position="102"/>
    </location>
</feature>
<name>A0ABQ7E1G1_BRACR</name>
<proteinExistence type="predicted"/>
<reference evidence="2 3" key="1">
    <citation type="journal article" date="2020" name="BMC Genomics">
        <title>Intraspecific diversification of the crop wild relative Brassica cretica Lam. using demographic model selection.</title>
        <authorList>
            <person name="Kioukis A."/>
            <person name="Michalopoulou V.A."/>
            <person name="Briers L."/>
            <person name="Pirintsos S."/>
            <person name="Studholme D.J."/>
            <person name="Pavlidis P."/>
            <person name="Sarris P.F."/>
        </authorList>
    </citation>
    <scope>NUCLEOTIDE SEQUENCE [LARGE SCALE GENOMIC DNA]</scope>
    <source>
        <strain evidence="3">cv. PFS-1207/04</strain>
    </source>
</reference>
<feature type="compositionally biased region" description="Polar residues" evidence="1">
    <location>
        <begin position="47"/>
        <end position="57"/>
    </location>
</feature>
<evidence type="ECO:0000313" key="2">
    <source>
        <dbReference type="EMBL" id="KAF3591058.1"/>
    </source>
</evidence>